<accession>A0ACC2NV59</accession>
<dbReference type="EMBL" id="CM056743">
    <property type="protein sequence ID" value="KAJ8674194.1"/>
    <property type="molecule type" value="Genomic_DNA"/>
</dbReference>
<organism evidence="1 2">
    <name type="scientific">Eretmocerus hayati</name>
    <dbReference type="NCBI Taxonomy" id="131215"/>
    <lineage>
        <taxon>Eukaryota</taxon>
        <taxon>Metazoa</taxon>
        <taxon>Ecdysozoa</taxon>
        <taxon>Arthropoda</taxon>
        <taxon>Hexapoda</taxon>
        <taxon>Insecta</taxon>
        <taxon>Pterygota</taxon>
        <taxon>Neoptera</taxon>
        <taxon>Endopterygota</taxon>
        <taxon>Hymenoptera</taxon>
        <taxon>Apocrita</taxon>
        <taxon>Proctotrupomorpha</taxon>
        <taxon>Chalcidoidea</taxon>
        <taxon>Aphelinidae</taxon>
        <taxon>Aphelininae</taxon>
        <taxon>Eretmocerus</taxon>
    </lineage>
</organism>
<keyword evidence="2" id="KW-1185">Reference proteome</keyword>
<dbReference type="Proteomes" id="UP001239111">
    <property type="component" value="Chromosome 3"/>
</dbReference>
<sequence>MSRLQARVLYGLRTDVSGNACYVTDDEVLYLVGNVLSLHNFSQRRQRLVRLPDKQRINLMTVDPTKRYVALCEEGEKPLISVYDLQTLKRKKLLGVPFESSATRFSCASFTLDGKYIAAVTAGGPSPASFNTTQHQQHASGDNTNTGPSAAAFKQTMLFYNWEKGKVESSFEIEPAAVIPGAQAAGASSGGNSGSQVKLISCNPGDVGIMAIAGPYAFKLLTVSETLWRPYGYSKAEALTISSISWLNTDRLFAGTSDGRILYLENGDLKNIFVVAEDSPLCCSSMNLKLREECALQPQNQLEASDGRHEVACLHTFNRGFAFALGFGTLVLFEKESQHKYTKRNLYIVPPQVSSKETPQLYRANSLSSNTSADKLLLTTGWCQLFYAQLWGQDLKTNPEPQLVEPLGNKLHHGPIGGLSGCVWTSKIATFGAEDRSVRIWDYSTETLVMMKQYLEDVSCIVLHPTGLFCLVGFDDKLRFMSILIDDLVPIKEFAVRSCKIAAFSFGGHLFAAVNGNFIEVYDTLDFSVRFVLKGHTEMISGIVWSQDDRKLVSIGSEGAVYEWEMHTGLRSNEVVLKQMALKSVVLAPDGATSYTVSSDKSIYEVKEDVVNRSYAVPGIEPEILVMGNEMSLMFISYPGGFVASLKYPLQDPIEYQDHHVHNANITQMCLTYDEQSLITTDEAGGLCFWRVSYADGADTAMSREQPQLDLILIGRGDLASKVSLMRELGTRLKELESEFAYRMRQAGMQHNDEMRDVHHSYCEAIEQLRDTIDKLEEDHANEINSINVEIARSRAEHEEALRSMEIGYDAKLIVEYDKYQQLEHRSHETRVEYEKRIADIERADRQLLDETISEYENRLREKDQQLKDAHEELSQQVRVHEMIKEQIEDDADREIMDLRTSYEAQLHEERQLNLKLKGEAGVLRNQHAMNQRDTDELKLQLSNSRREYSQLKARKEELDREVAELRAELRERDITIASKDANIHELELARQELEKVRFVLQHRMGELRAQMEPRDAEIAEQRAKINDMEAELLALNRTNESLGLQLTELREKLASSRREAQRELERRKRQQALIRRIRVDILEAASLIHEPSQLGVSVARLYTRYSDDTELQRGHEAELDAQREFSKQRAHMENTIALLKKQLEQATTPGGAVLQQVEKVLGENEELLNELNALRDELSTSRRLIGDMESLLGLKGRDTGPLEARRKLAKICHGNEMVEQDFEARMLECQKVVVLLKDEVDRLISRIPDRNSFST</sequence>
<protein>
    <submittedName>
        <fullName evidence="1">Uncharacterized protein</fullName>
    </submittedName>
</protein>
<gene>
    <name evidence="1" type="ORF">QAD02_005456</name>
</gene>
<evidence type="ECO:0000313" key="2">
    <source>
        <dbReference type="Proteomes" id="UP001239111"/>
    </source>
</evidence>
<proteinExistence type="predicted"/>
<comment type="caution">
    <text evidence="1">The sequence shown here is derived from an EMBL/GenBank/DDBJ whole genome shotgun (WGS) entry which is preliminary data.</text>
</comment>
<name>A0ACC2NV59_9HYME</name>
<evidence type="ECO:0000313" key="1">
    <source>
        <dbReference type="EMBL" id="KAJ8674194.1"/>
    </source>
</evidence>
<reference evidence="1" key="1">
    <citation type="submission" date="2023-04" db="EMBL/GenBank/DDBJ databases">
        <title>A chromosome-level genome assembly of the parasitoid wasp Eretmocerus hayati.</title>
        <authorList>
            <person name="Zhong Y."/>
            <person name="Liu S."/>
            <person name="Liu Y."/>
        </authorList>
    </citation>
    <scope>NUCLEOTIDE SEQUENCE</scope>
    <source>
        <strain evidence="1">ZJU_SS_LIU_2023</strain>
    </source>
</reference>